<dbReference type="Proteomes" id="UP000293300">
    <property type="component" value="Unassembled WGS sequence"/>
</dbReference>
<organism evidence="1 2">
    <name type="scientific">Flavobacterium silvisoli</name>
    <dbReference type="NCBI Taxonomy" id="2529433"/>
    <lineage>
        <taxon>Bacteria</taxon>
        <taxon>Pseudomonadati</taxon>
        <taxon>Bacteroidota</taxon>
        <taxon>Flavobacteriia</taxon>
        <taxon>Flavobacteriales</taxon>
        <taxon>Flavobacteriaceae</taxon>
        <taxon>Flavobacterium</taxon>
    </lineage>
</organism>
<gene>
    <name evidence="1" type="ORF">EZL74_11090</name>
</gene>
<keyword evidence="2" id="KW-1185">Reference proteome</keyword>
<name>A0A4V2L4G3_9FLAO</name>
<evidence type="ECO:0000313" key="1">
    <source>
        <dbReference type="EMBL" id="TBX66126.1"/>
    </source>
</evidence>
<protein>
    <submittedName>
        <fullName evidence="1">Uncharacterized protein</fullName>
    </submittedName>
</protein>
<accession>A0A4V2L4G3</accession>
<comment type="caution">
    <text evidence="1">The sequence shown here is derived from an EMBL/GenBank/DDBJ whole genome shotgun (WGS) entry which is preliminary data.</text>
</comment>
<reference evidence="1 2" key="1">
    <citation type="submission" date="2019-02" db="EMBL/GenBank/DDBJ databases">
        <title>Flavobacterium sp. RD-2-33 isolated from forest soil.</title>
        <authorList>
            <person name="Chaudhary D.K."/>
        </authorList>
    </citation>
    <scope>NUCLEOTIDE SEQUENCE [LARGE SCALE GENOMIC DNA]</scope>
    <source>
        <strain evidence="1 2">RD-2-33</strain>
    </source>
</reference>
<dbReference type="AlphaFoldDB" id="A0A4V2L4G3"/>
<proteinExistence type="predicted"/>
<dbReference type="EMBL" id="SJPE01000015">
    <property type="protein sequence ID" value="TBX66126.1"/>
    <property type="molecule type" value="Genomic_DNA"/>
</dbReference>
<dbReference type="RefSeq" id="WP_131476689.1">
    <property type="nucleotide sequence ID" value="NZ_SJPE01000015.1"/>
</dbReference>
<sequence>MIKTIKLYKQLLRGNEHMVIATPESYDSKTQRILVSVNNKVAEAIYSPQTKNATAKLDVPSTNANHPLASQLSQNPDMRVKVFVYDFIKDRILEAKLQEFGLNAQTFDYHATDEIVGTAPVILGAFDLKALAKYARIANGKDVVINGYWSSDKEGKKKITKANLGNQVFFHIQTKNIADNTKLIFRLSENDGLLKPTTKFPKVVKDEDSQKNKTVKAEIDKAIIIKNNKAIITLALDENWANMIESDWGTEIELQWKVYSNFFEKTIPAILNVSHSNKHLFLKPAYENYSLPELLTKEGDAIIFSISDFAKQEVIDQLMESAGELAKKHRYNLATRVLKSGKIASNIGEVYERKKAIYTYNVFTNEGKEVKLVKASNFGFKNKYVNNGKLVTTKGISQIDYFANIGLKNNVLKAATEITQIWDIFDLARVFFQDDFSELPLGYLGNPISFAYALLNEAVIKPTIQGIKDDWNKGLEEDFETIYKPKGLEACKAFSKNRNINSPIKFIDIFTPTLQKLLKNEFLSIDELLNYNSKIEESEYNKSNNKNPLTHTIFYKYEENKYGLNKDAFINCIFINDKFLNE</sequence>
<evidence type="ECO:0000313" key="2">
    <source>
        <dbReference type="Proteomes" id="UP000293300"/>
    </source>
</evidence>
<dbReference type="OrthoDB" id="1217771at2"/>